<sequence>MTYTPLEAATAVLDHPVLPHGEDERFVGFGVMGFPFASGHYLALRHFPATTFSPGYRSVWHRGPDGVWTFYATTPGQQSCARYFSAATPQDAVQCGIDVAWVNPWTLFVSIDGLLEWTVDIRATAMTRMVSALGRALPEWAWTDRTALRVISSTAGAVLHAGTIQLAGTAPNGQRFMIAPRQVWLASGRAALRGVDLGAPGPLGEQAQLGDFRPPQRGIFVVGSGHFDNYDPARHQAAERTRPLPGTGA</sequence>
<evidence type="ECO:0000313" key="4">
    <source>
        <dbReference type="Proteomes" id="UP000220340"/>
    </source>
</evidence>
<dbReference type="RefSeq" id="WP_073853482.1">
    <property type="nucleotide sequence ID" value="NZ_BAAATC010000018.1"/>
</dbReference>
<gene>
    <name evidence="1" type="ORF">BV510_29385</name>
    <name evidence="2" type="ORF">CRI78_02020</name>
</gene>
<dbReference type="EMBL" id="PDCR01000002">
    <property type="protein sequence ID" value="PEG56178.1"/>
    <property type="molecule type" value="Genomic_DNA"/>
</dbReference>
<evidence type="ECO:0000313" key="2">
    <source>
        <dbReference type="EMBL" id="PEG56178.1"/>
    </source>
</evidence>
<dbReference type="OrthoDB" id="4923808at2"/>
<keyword evidence="4" id="KW-1185">Reference proteome</keyword>
<dbReference type="AlphaFoldDB" id="A0A1Q4HL52"/>
<dbReference type="Proteomes" id="UP000220340">
    <property type="component" value="Unassembled WGS sequence"/>
</dbReference>
<dbReference type="Proteomes" id="UP000191039">
    <property type="component" value="Unassembled WGS sequence"/>
</dbReference>
<reference evidence="2 4" key="2">
    <citation type="submission" date="2017-10" db="EMBL/GenBank/DDBJ databases">
        <title>The new phylogeny of genus Mycobacterium.</title>
        <authorList>
            <person name="Tortoli E."/>
            <person name="Trovato A."/>
            <person name="Cirillo D.M."/>
        </authorList>
    </citation>
    <scope>NUCLEOTIDE SEQUENCE [LARGE SCALE GENOMIC DNA]</scope>
    <source>
        <strain evidence="2 4">IP141170001</strain>
    </source>
</reference>
<evidence type="ECO:0000313" key="1">
    <source>
        <dbReference type="EMBL" id="OPE45053.1"/>
    </source>
</evidence>
<protein>
    <submittedName>
        <fullName evidence="2">Uncharacterized protein</fullName>
    </submittedName>
</protein>
<name>A0A1Q4HL52_9MYCO</name>
<reference evidence="1 3" key="1">
    <citation type="submission" date="2016-09" db="EMBL/GenBank/DDBJ databases">
        <title>genome sequences of unsequenced Mycobacteria.</title>
        <authorList>
            <person name="Greninger A.L."/>
            <person name="Jerome K.R."/>
            <person name="Mcnair B."/>
            <person name="Wallis C."/>
            <person name="Fang F."/>
        </authorList>
    </citation>
    <scope>NUCLEOTIDE SEQUENCE [LARGE SCALE GENOMIC DNA]</scope>
    <source>
        <strain evidence="1 3">BM1</strain>
    </source>
</reference>
<accession>A0A1Q4HL52</accession>
<dbReference type="EMBL" id="MIJD01000566">
    <property type="protein sequence ID" value="OPE45053.1"/>
    <property type="molecule type" value="Genomic_DNA"/>
</dbReference>
<comment type="caution">
    <text evidence="2">The sequence shown here is derived from an EMBL/GenBank/DDBJ whole genome shotgun (WGS) entry which is preliminary data.</text>
</comment>
<organism evidence="2 4">
    <name type="scientific">Mycolicibacterium diernhoferi</name>
    <dbReference type="NCBI Taxonomy" id="1801"/>
    <lineage>
        <taxon>Bacteria</taxon>
        <taxon>Bacillati</taxon>
        <taxon>Actinomycetota</taxon>
        <taxon>Actinomycetes</taxon>
        <taxon>Mycobacteriales</taxon>
        <taxon>Mycobacteriaceae</taxon>
        <taxon>Mycolicibacterium</taxon>
    </lineage>
</organism>
<proteinExistence type="predicted"/>
<evidence type="ECO:0000313" key="3">
    <source>
        <dbReference type="Proteomes" id="UP000191039"/>
    </source>
</evidence>